<reference evidence="2 3" key="1">
    <citation type="submission" date="2021-05" db="EMBL/GenBank/DDBJ databases">
        <title>Genome Assembly of Synthetic Allotetraploid Brassica napus Reveals Homoeologous Exchanges between Subgenomes.</title>
        <authorList>
            <person name="Davis J.T."/>
        </authorList>
    </citation>
    <scope>NUCLEOTIDE SEQUENCE [LARGE SCALE GENOMIC DNA]</scope>
    <source>
        <strain evidence="3">cv. Da-Ae</strain>
        <tissue evidence="2">Seedling</tissue>
    </source>
</reference>
<evidence type="ECO:0000259" key="1">
    <source>
        <dbReference type="PROSITE" id="PS50181"/>
    </source>
</evidence>
<dbReference type="CDD" id="cd22157">
    <property type="entry name" value="F-box_AtFBW1-like"/>
    <property type="match status" value="1"/>
</dbReference>
<sequence>NTEFKKPKNKKRNIGYIPDDLVVNILSKVPLASLARFRSVSKGWNALIKGVIRFEKSSQIMLIDSRVYLVSIDFLGAQDNIVNIKSQFSLKEPLSNSSKEVDIREVFHCEGLLLCTTEDDRLVVWNPCLGETRWIKPRSSNNLTRSTRDIYALGKSSCNKYKILRIALYAHGRAHMTPHLYEIYDFTSNSWRVVDQTRDWFMPRLGRSGTYVDGNTYWLAFSYTNEQPWTDILLRFDFSKERFTSMYIPSSGRNFALSVTREAQKLCMLASRADHIDVWIATKIDSTGSMSWSKFLTLKRVYNDQNREFITGMNFLADEENKVIVCPGESMVSDRFLHIVGEDKYIQVDHHEAGSRCSLLPSYVLLQMQQGSLGWKALINYLRFKKSSIDSRVYLVSINLLGAQDNVVNITSQFSLKDPLSSSSKEVSIREVFHCQGLLLCTTEDNRLMKPLGSNQEVALHGPRPAFEFMKPRLYEIYDFTSNSWRVVHDETKDWSILGLARRGTCVDGNAYWLSFSSSQQLWMDILLICMHIPSSGRMFALSMTREEQKLCMLASVAADDVDVWMANKIDSTGAMSWSKFITVKRVYNNNQWMFLTGMNYLVDEENKVIVCPGKSLDSGRFLHIVGEDKCIQVDKHDAGSRCSLLLSYAPNSGLCFRYFIKSILASLPLT</sequence>
<comment type="caution">
    <text evidence="2">The sequence shown here is derived from an EMBL/GenBank/DDBJ whole genome shotgun (WGS) entry which is preliminary data.</text>
</comment>
<accession>A0ABQ7ZJD3</accession>
<evidence type="ECO:0000313" key="3">
    <source>
        <dbReference type="Proteomes" id="UP000824890"/>
    </source>
</evidence>
<dbReference type="PANTHER" id="PTHR31672">
    <property type="entry name" value="BNACNNG10540D PROTEIN"/>
    <property type="match status" value="1"/>
</dbReference>
<dbReference type="PANTHER" id="PTHR31672:SF13">
    <property type="entry name" value="F-BOX PROTEIN CPR30-LIKE"/>
    <property type="match status" value="1"/>
</dbReference>
<dbReference type="InterPro" id="IPR006527">
    <property type="entry name" value="F-box-assoc_dom_typ1"/>
</dbReference>
<dbReference type="Proteomes" id="UP000824890">
    <property type="component" value="Unassembled WGS sequence"/>
</dbReference>
<proteinExistence type="predicted"/>
<organism evidence="2 3">
    <name type="scientific">Brassica napus</name>
    <name type="common">Rape</name>
    <dbReference type="NCBI Taxonomy" id="3708"/>
    <lineage>
        <taxon>Eukaryota</taxon>
        <taxon>Viridiplantae</taxon>
        <taxon>Streptophyta</taxon>
        <taxon>Embryophyta</taxon>
        <taxon>Tracheophyta</taxon>
        <taxon>Spermatophyta</taxon>
        <taxon>Magnoliopsida</taxon>
        <taxon>eudicotyledons</taxon>
        <taxon>Gunneridae</taxon>
        <taxon>Pentapetalae</taxon>
        <taxon>rosids</taxon>
        <taxon>malvids</taxon>
        <taxon>Brassicales</taxon>
        <taxon>Brassicaceae</taxon>
        <taxon>Brassiceae</taxon>
        <taxon>Brassica</taxon>
    </lineage>
</organism>
<gene>
    <name evidence="2" type="ORF">HID58_067637</name>
</gene>
<feature type="domain" description="F-box" evidence="1">
    <location>
        <begin position="11"/>
        <end position="57"/>
    </location>
</feature>
<dbReference type="SMART" id="SM00256">
    <property type="entry name" value="FBOX"/>
    <property type="match status" value="1"/>
</dbReference>
<protein>
    <recommendedName>
        <fullName evidence="1">F-box domain-containing protein</fullName>
    </recommendedName>
</protein>
<dbReference type="NCBIfam" id="TIGR01640">
    <property type="entry name" value="F_box_assoc_1"/>
    <property type="match status" value="2"/>
</dbReference>
<dbReference type="Pfam" id="PF00646">
    <property type="entry name" value="F-box"/>
    <property type="match status" value="1"/>
</dbReference>
<keyword evidence="3" id="KW-1185">Reference proteome</keyword>
<dbReference type="PROSITE" id="PS50181">
    <property type="entry name" value="FBOX"/>
    <property type="match status" value="1"/>
</dbReference>
<dbReference type="InterPro" id="IPR017451">
    <property type="entry name" value="F-box-assoc_interact_dom"/>
</dbReference>
<dbReference type="EMBL" id="JAGKQM010000015">
    <property type="protein sequence ID" value="KAH0880243.1"/>
    <property type="molecule type" value="Genomic_DNA"/>
</dbReference>
<dbReference type="InterPro" id="IPR036047">
    <property type="entry name" value="F-box-like_dom_sf"/>
</dbReference>
<dbReference type="Pfam" id="PF07734">
    <property type="entry name" value="FBA_1"/>
    <property type="match status" value="3"/>
</dbReference>
<dbReference type="Gene3D" id="1.20.1280.50">
    <property type="match status" value="1"/>
</dbReference>
<dbReference type="InterPro" id="IPR001810">
    <property type="entry name" value="F-box_dom"/>
</dbReference>
<evidence type="ECO:0000313" key="2">
    <source>
        <dbReference type="EMBL" id="KAH0880243.1"/>
    </source>
</evidence>
<dbReference type="InterPro" id="IPR050796">
    <property type="entry name" value="SCF_F-box_component"/>
</dbReference>
<name>A0ABQ7ZJD3_BRANA</name>
<dbReference type="SUPFAM" id="SSF81383">
    <property type="entry name" value="F-box domain"/>
    <property type="match status" value="1"/>
</dbReference>
<feature type="non-terminal residue" evidence="2">
    <location>
        <position position="1"/>
    </location>
</feature>